<keyword evidence="3" id="KW-1185">Reference proteome</keyword>
<dbReference type="Proteomes" id="UP000694560">
    <property type="component" value="Unplaced"/>
</dbReference>
<evidence type="ECO:0000313" key="3">
    <source>
        <dbReference type="Proteomes" id="UP000694560"/>
    </source>
</evidence>
<reference evidence="2" key="1">
    <citation type="submission" date="2025-08" db="UniProtKB">
        <authorList>
            <consortium name="Ensembl"/>
        </authorList>
    </citation>
    <scope>IDENTIFICATION</scope>
</reference>
<evidence type="ECO:0000256" key="1">
    <source>
        <dbReference type="SAM" id="MobiDB-lite"/>
    </source>
</evidence>
<reference evidence="2" key="2">
    <citation type="submission" date="2025-09" db="UniProtKB">
        <authorList>
            <consortium name="Ensembl"/>
        </authorList>
    </citation>
    <scope>IDENTIFICATION</scope>
</reference>
<protein>
    <submittedName>
        <fullName evidence="2">Uncharacterized protein</fullName>
    </submittedName>
</protein>
<name>A0A8C5TTL8_9PASS</name>
<feature type="region of interest" description="Disordered" evidence="1">
    <location>
        <begin position="15"/>
        <end position="61"/>
    </location>
</feature>
<sequence>PCRCSGPFGIQQCAPNRNRTAGDRGLYPGPGAAQRQRAGTRPSRCQWPSRRTPVRGRGGSGTLCAPTCSSPPLPASSCCPMHGSPLPWSSQCYPQHMLAQLKRLPSQAIPRERLPLPLPLPLPLGVAAAGSQH</sequence>
<evidence type="ECO:0000313" key="2">
    <source>
        <dbReference type="Ensembl" id="ENSMCSP00000011629.1"/>
    </source>
</evidence>
<organism evidence="2 3">
    <name type="scientific">Malurus cyaneus samueli</name>
    <dbReference type="NCBI Taxonomy" id="2593467"/>
    <lineage>
        <taxon>Eukaryota</taxon>
        <taxon>Metazoa</taxon>
        <taxon>Chordata</taxon>
        <taxon>Craniata</taxon>
        <taxon>Vertebrata</taxon>
        <taxon>Euteleostomi</taxon>
        <taxon>Archelosauria</taxon>
        <taxon>Archosauria</taxon>
        <taxon>Dinosauria</taxon>
        <taxon>Saurischia</taxon>
        <taxon>Theropoda</taxon>
        <taxon>Coelurosauria</taxon>
        <taxon>Aves</taxon>
        <taxon>Neognathae</taxon>
        <taxon>Neoaves</taxon>
        <taxon>Telluraves</taxon>
        <taxon>Australaves</taxon>
        <taxon>Passeriformes</taxon>
        <taxon>Meliphagoidea</taxon>
        <taxon>Maluridae</taxon>
        <taxon>Malurus</taxon>
    </lineage>
</organism>
<proteinExistence type="predicted"/>
<accession>A0A8C5TTL8</accession>
<dbReference type="Ensembl" id="ENSMCST00000011928.1">
    <property type="protein sequence ID" value="ENSMCSP00000011629.1"/>
    <property type="gene ID" value="ENSMCSG00000008244.1"/>
</dbReference>
<dbReference type="AlphaFoldDB" id="A0A8C5TTL8"/>